<reference evidence="2" key="1">
    <citation type="submission" date="2020-07" db="EMBL/GenBank/DDBJ databases">
        <title>Genome sequence and genetic diversity analysis of an under-domesticated orphan crop, white fonio (Digitaria exilis).</title>
        <authorList>
            <person name="Bennetzen J.L."/>
            <person name="Chen S."/>
            <person name="Ma X."/>
            <person name="Wang X."/>
            <person name="Yssel A.E.J."/>
            <person name="Chaluvadi S.R."/>
            <person name="Johnson M."/>
            <person name="Gangashetty P."/>
            <person name="Hamidou F."/>
            <person name="Sanogo M.D."/>
            <person name="Zwaenepoel A."/>
            <person name="Wallace J."/>
            <person name="Van De Peer Y."/>
            <person name="Van Deynze A."/>
        </authorList>
    </citation>
    <scope>NUCLEOTIDE SEQUENCE</scope>
    <source>
        <tissue evidence="2">Leaves</tissue>
    </source>
</reference>
<name>A0A835FWT1_9POAL</name>
<comment type="caution">
    <text evidence="2">The sequence shown here is derived from an EMBL/GenBank/DDBJ whole genome shotgun (WGS) entry which is preliminary data.</text>
</comment>
<organism evidence="2 3">
    <name type="scientific">Digitaria exilis</name>
    <dbReference type="NCBI Taxonomy" id="1010633"/>
    <lineage>
        <taxon>Eukaryota</taxon>
        <taxon>Viridiplantae</taxon>
        <taxon>Streptophyta</taxon>
        <taxon>Embryophyta</taxon>
        <taxon>Tracheophyta</taxon>
        <taxon>Spermatophyta</taxon>
        <taxon>Magnoliopsida</taxon>
        <taxon>Liliopsida</taxon>
        <taxon>Poales</taxon>
        <taxon>Poaceae</taxon>
        <taxon>PACMAD clade</taxon>
        <taxon>Panicoideae</taxon>
        <taxon>Panicodae</taxon>
        <taxon>Paniceae</taxon>
        <taxon>Anthephorinae</taxon>
        <taxon>Digitaria</taxon>
    </lineage>
</organism>
<dbReference type="AlphaFoldDB" id="A0A835FWT1"/>
<dbReference type="PANTHER" id="PTHR34998">
    <property type="entry name" value="OS04G0357400 PROTEIN-RELATED"/>
    <property type="match status" value="1"/>
</dbReference>
<gene>
    <name evidence="2" type="ORF">HU200_003395</name>
</gene>
<feature type="chain" id="PRO_5033046973" evidence="1">
    <location>
        <begin position="25"/>
        <end position="119"/>
    </location>
</feature>
<proteinExistence type="predicted"/>
<keyword evidence="1" id="KW-0732">Signal</keyword>
<dbReference type="OrthoDB" id="692523at2759"/>
<sequence length="119" mass="12096">MPVASSARPLAVLLLAATVALLLAASVADAGGVVGGGRMLIIRRAPGTTTSGGGGRSRWQQQSVEDEVAPEFGAMLATNGNFVSSRALTASKAACINNCGGKGRSYVRPCNKLYRSQGC</sequence>
<protein>
    <submittedName>
        <fullName evidence="2">Uncharacterized protein</fullName>
    </submittedName>
</protein>
<dbReference type="Gramene" id="Dexi3A01G0033240.1">
    <property type="protein sequence ID" value="Dexi3A01G0033240.1:cds"/>
    <property type="gene ID" value="Dexi3A01G0033240"/>
</dbReference>
<dbReference type="Proteomes" id="UP000636709">
    <property type="component" value="Unassembled WGS sequence"/>
</dbReference>
<feature type="signal peptide" evidence="1">
    <location>
        <begin position="1"/>
        <end position="24"/>
    </location>
</feature>
<dbReference type="EMBL" id="JACEFO010000191">
    <property type="protein sequence ID" value="KAF8776669.1"/>
    <property type="molecule type" value="Genomic_DNA"/>
</dbReference>
<evidence type="ECO:0000256" key="1">
    <source>
        <dbReference type="SAM" id="SignalP"/>
    </source>
</evidence>
<evidence type="ECO:0000313" key="3">
    <source>
        <dbReference type="Proteomes" id="UP000636709"/>
    </source>
</evidence>
<evidence type="ECO:0000313" key="2">
    <source>
        <dbReference type="EMBL" id="KAF8776669.1"/>
    </source>
</evidence>
<accession>A0A835FWT1</accession>
<keyword evidence="3" id="KW-1185">Reference proteome</keyword>
<dbReference type="PANTHER" id="PTHR34998:SF7">
    <property type="entry name" value="EXPRESSED PROTEIN"/>
    <property type="match status" value="1"/>
</dbReference>